<dbReference type="SUPFAM" id="SSF117916">
    <property type="entry name" value="Fe-S cluster assembly (FSCA) domain-like"/>
    <property type="match status" value="1"/>
</dbReference>
<organism evidence="3 4">
    <name type="scientific">Streptomyces blastmyceticus</name>
    <dbReference type="NCBI Taxonomy" id="68180"/>
    <lineage>
        <taxon>Bacteria</taxon>
        <taxon>Bacillati</taxon>
        <taxon>Actinomycetota</taxon>
        <taxon>Actinomycetes</taxon>
        <taxon>Kitasatosporales</taxon>
        <taxon>Streptomycetaceae</taxon>
        <taxon>Streptomyces</taxon>
    </lineage>
</organism>
<dbReference type="PANTHER" id="PTHR11178:SF51">
    <property type="entry name" value="FE_S BIOGENESIS PROTEIN NFUA"/>
    <property type="match status" value="1"/>
</dbReference>
<evidence type="ECO:0000259" key="2">
    <source>
        <dbReference type="Pfam" id="PF01106"/>
    </source>
</evidence>
<dbReference type="SUPFAM" id="SSF89360">
    <property type="entry name" value="HesB-like domain"/>
    <property type="match status" value="1"/>
</dbReference>
<dbReference type="Pfam" id="PF01106">
    <property type="entry name" value="NifU"/>
    <property type="match status" value="1"/>
</dbReference>
<feature type="domain" description="NIF system FeS cluster assembly NifU C-terminal" evidence="2">
    <location>
        <begin position="123"/>
        <end position="188"/>
    </location>
</feature>
<evidence type="ECO:0000256" key="1">
    <source>
        <dbReference type="ARBA" id="ARBA00049958"/>
    </source>
</evidence>
<dbReference type="InterPro" id="IPR001075">
    <property type="entry name" value="NIF_FeS_clus_asmbl_NifU_C"/>
</dbReference>
<evidence type="ECO:0000313" key="3">
    <source>
        <dbReference type="EMBL" id="GAA0360165.1"/>
    </source>
</evidence>
<comment type="function">
    <text evidence="1">May be involved in the formation or repair of [Fe-S] clusters present in iron-sulfur proteins.</text>
</comment>
<reference evidence="4" key="1">
    <citation type="journal article" date="2019" name="Int. J. Syst. Evol. Microbiol.">
        <title>The Global Catalogue of Microorganisms (GCM) 10K type strain sequencing project: providing services to taxonomists for standard genome sequencing and annotation.</title>
        <authorList>
            <consortium name="The Broad Institute Genomics Platform"/>
            <consortium name="The Broad Institute Genome Sequencing Center for Infectious Disease"/>
            <person name="Wu L."/>
            <person name="Ma J."/>
        </authorList>
    </citation>
    <scope>NUCLEOTIDE SEQUENCE [LARGE SCALE GENOMIC DNA]</scope>
    <source>
        <strain evidence="4">JCM 4565</strain>
    </source>
</reference>
<dbReference type="Proteomes" id="UP001500063">
    <property type="component" value="Unassembled WGS sequence"/>
</dbReference>
<dbReference type="PANTHER" id="PTHR11178">
    <property type="entry name" value="IRON-SULFUR CLUSTER SCAFFOLD PROTEIN NFU-RELATED"/>
    <property type="match status" value="1"/>
</dbReference>
<comment type="caution">
    <text evidence="3">The sequence shown here is derived from an EMBL/GenBank/DDBJ whole genome shotgun (WGS) entry which is preliminary data.</text>
</comment>
<gene>
    <name evidence="3" type="primary">nfuA</name>
    <name evidence="3" type="ORF">GCM10010319_41970</name>
</gene>
<evidence type="ECO:0000313" key="4">
    <source>
        <dbReference type="Proteomes" id="UP001500063"/>
    </source>
</evidence>
<protein>
    <submittedName>
        <fullName evidence="3">Fe-S biogenesis protein NfuA</fullName>
    </submittedName>
</protein>
<proteinExistence type="predicted"/>
<dbReference type="EMBL" id="BAAABW010000023">
    <property type="protein sequence ID" value="GAA0360165.1"/>
    <property type="molecule type" value="Genomic_DNA"/>
</dbReference>
<keyword evidence="4" id="KW-1185">Reference proteome</keyword>
<name>A0ABP3H1W0_9ACTN</name>
<dbReference type="Gene3D" id="3.30.300.130">
    <property type="entry name" value="Fe-S cluster assembly (FSCA)"/>
    <property type="match status" value="1"/>
</dbReference>
<dbReference type="InterPro" id="IPR034904">
    <property type="entry name" value="FSCA_dom_sf"/>
</dbReference>
<sequence length="212" mass="22391">MSRPVVVTEAAREALLGLAQPDTGAERPALFVTVTGEDGGEYQYGFEWRGSAEVADSDLVADCEEFVVVVPAADAPRLTGATVDADPQFGMVITNPNTPRKPDGLADAPADSAQAEELRTRIDRLFAETVNPALASHSGAIKLERIEDGVLYVSLLGGCQGCSGAALTLQDGIERFIVETMPEIHKVVDVTDHGAGTMPFLTRNPMAGRNPA</sequence>
<accession>A0ABP3H1W0</accession>
<dbReference type="InterPro" id="IPR035903">
    <property type="entry name" value="HesB-like_dom_sf"/>
</dbReference>
<dbReference type="Gene3D" id="2.60.300.12">
    <property type="entry name" value="HesB-like domain"/>
    <property type="match status" value="1"/>
</dbReference>